<evidence type="ECO:0000256" key="3">
    <source>
        <dbReference type="ARBA" id="ARBA00018874"/>
    </source>
</evidence>
<dbReference type="PANTHER" id="PTHR13292">
    <property type="entry name" value="AUTOPHAGY-RELATED PROTEIN 101"/>
    <property type="match status" value="1"/>
</dbReference>
<proteinExistence type="inferred from homology"/>
<dbReference type="InterPro" id="IPR012445">
    <property type="entry name" value="ATG101"/>
</dbReference>
<evidence type="ECO:0000313" key="6">
    <source>
        <dbReference type="Proteomes" id="UP001318040"/>
    </source>
</evidence>
<evidence type="ECO:0000256" key="2">
    <source>
        <dbReference type="ARBA" id="ARBA00007130"/>
    </source>
</evidence>
<name>A0AAJ7XIX5_PETMA</name>
<evidence type="ECO:0000256" key="1">
    <source>
        <dbReference type="ARBA" id="ARBA00004329"/>
    </source>
</evidence>
<dbReference type="GO" id="GO:0000407">
    <property type="term" value="C:phagophore assembly site"/>
    <property type="evidence" value="ECO:0007669"/>
    <property type="project" value="UniProtKB-SubCell"/>
</dbReference>
<dbReference type="GO" id="GO:1990316">
    <property type="term" value="C:Atg1/ULK1 kinase complex"/>
    <property type="evidence" value="ECO:0007669"/>
    <property type="project" value="TreeGrafter"/>
</dbReference>
<dbReference type="RefSeq" id="XP_032836404.1">
    <property type="nucleotide sequence ID" value="XM_032980513.1"/>
</dbReference>
<comment type="subcellular location">
    <subcellularLocation>
        <location evidence="1">Preautophagosomal structure</location>
    </subcellularLocation>
</comment>
<feature type="compositionally biased region" description="Gly residues" evidence="5">
    <location>
        <begin position="211"/>
        <end position="240"/>
    </location>
</feature>
<evidence type="ECO:0000256" key="5">
    <source>
        <dbReference type="SAM" id="MobiDB-lite"/>
    </source>
</evidence>
<dbReference type="PANTHER" id="PTHR13292:SF0">
    <property type="entry name" value="AUTOPHAGY-RELATED PROTEIN 101"/>
    <property type="match status" value="1"/>
</dbReference>
<keyword evidence="4" id="KW-0072">Autophagy</keyword>
<protein>
    <recommendedName>
        <fullName evidence="3">Autophagy-related protein 101</fullName>
    </recommendedName>
</protein>
<dbReference type="GeneID" id="116958033"/>
<comment type="similarity">
    <text evidence="2">Belongs to the ATG101 family.</text>
</comment>
<dbReference type="Pfam" id="PF07855">
    <property type="entry name" value="ATG101"/>
    <property type="match status" value="1"/>
</dbReference>
<reference evidence="7" key="1">
    <citation type="submission" date="2025-08" db="UniProtKB">
        <authorList>
            <consortium name="RefSeq"/>
        </authorList>
    </citation>
    <scope>IDENTIFICATION</scope>
    <source>
        <tissue evidence="7">Sperm</tissue>
    </source>
</reference>
<dbReference type="GO" id="GO:0000045">
    <property type="term" value="P:autophagosome assembly"/>
    <property type="evidence" value="ECO:0007669"/>
    <property type="project" value="TreeGrafter"/>
</dbReference>
<dbReference type="CTD" id="60673"/>
<evidence type="ECO:0000313" key="7">
    <source>
        <dbReference type="RefSeq" id="XP_032836404.1"/>
    </source>
</evidence>
<dbReference type="AlphaFoldDB" id="A0AAJ7XIX5"/>
<gene>
    <name evidence="7" type="primary">ATG101</name>
</gene>
<dbReference type="GO" id="GO:0019901">
    <property type="term" value="F:protein kinase binding"/>
    <property type="evidence" value="ECO:0007669"/>
    <property type="project" value="TreeGrafter"/>
</dbReference>
<evidence type="ECO:0000256" key="4">
    <source>
        <dbReference type="ARBA" id="ARBA00023006"/>
    </source>
</evidence>
<accession>A0AAJ7XIX5</accession>
<organism evidence="6 7">
    <name type="scientific">Petromyzon marinus</name>
    <name type="common">Sea lamprey</name>
    <dbReference type="NCBI Taxonomy" id="7757"/>
    <lineage>
        <taxon>Eukaryota</taxon>
        <taxon>Metazoa</taxon>
        <taxon>Chordata</taxon>
        <taxon>Craniata</taxon>
        <taxon>Vertebrata</taxon>
        <taxon>Cyclostomata</taxon>
        <taxon>Hyperoartia</taxon>
        <taxon>Petromyzontiformes</taxon>
        <taxon>Petromyzontidae</taxon>
        <taxon>Petromyzon</taxon>
    </lineage>
</organism>
<dbReference type="Proteomes" id="UP001318040">
    <property type="component" value="Chromosome 68"/>
</dbReference>
<sequence length="264" mass="27860">MNCRSQEFELTLELRLVEEAALAILHTVLLHRTTGRFSYQREGTYSVGAIGCCDVDCERLGSTYVRVASASLDRSLRSAVTAFTDALRACEASAGVGVGVCGTLSLEFYQRKRCRWPFPDECAPWEVWTLRVNLVTASSEHERLALCERAAEAVGERIVNVASVMGRHEFTPKMPIQGELRRVFDTEHGEAQPYRHRLSLAVTTTSSSSSGGSGGGHSAGGSGGGGAGAGGSGGGVGAGSVGGPQLAHCVSTTVRKLIKDTLAL</sequence>
<keyword evidence="6" id="KW-1185">Reference proteome</keyword>
<feature type="region of interest" description="Disordered" evidence="5">
    <location>
        <begin position="202"/>
        <end position="240"/>
    </location>
</feature>